<dbReference type="InterPro" id="IPR036691">
    <property type="entry name" value="Endo/exonu/phosph_ase_sf"/>
</dbReference>
<dbReference type="GO" id="GO:0004519">
    <property type="term" value="F:endonuclease activity"/>
    <property type="evidence" value="ECO:0007669"/>
    <property type="project" value="UniProtKB-KW"/>
</dbReference>
<keyword evidence="3" id="KW-0255">Endonuclease</keyword>
<proteinExistence type="predicted"/>
<organism evidence="3 4">
    <name type="scientific">Nannocystis exedens</name>
    <dbReference type="NCBI Taxonomy" id="54"/>
    <lineage>
        <taxon>Bacteria</taxon>
        <taxon>Pseudomonadati</taxon>
        <taxon>Myxococcota</taxon>
        <taxon>Polyangia</taxon>
        <taxon>Nannocystales</taxon>
        <taxon>Nannocystaceae</taxon>
        <taxon>Nannocystis</taxon>
    </lineage>
</organism>
<dbReference type="STRING" id="54.SAMN02745121_06038"/>
<accession>A0A1I2EDN3</accession>
<sequence>MPGRAGADPGQRPCDLVPIARSDPGRRVPTNLFAYPNLVSEPGPLPLRSQLDHDFTDALAHIARIRTRRRLERDPVFRTIRPQLERVLRGFEWDLEPTLGHSLAPRRPGIVRAVAWNVERGKRFEGLHALLTSDPELSTADLLLLTEVDIGMGRSGNRNVPKELAHALGMGYVFANYHLVLAEGDRGERGHGVPNTKAMHGCALLTRFPVLRFEAVELQERRDKFHATEKRIGNKRALLCELLLPDGPLTVALVHLDPFAGPRDRARHIREIVARLREFGGERMLLGGDLNTNTYDLSSGRGLAYNFFYKLTRFGIEGMAAQYMKPEEHFERAVFAALRDGGFEIDGFNDFTRGTIYYDIYDPEIFRKALDYMPKAMRRVMWTYLERRLAPWGGRVPLRVDWFAGKGVRPREPQVIERPVAEGKLVSDHNPILVDLELGAADEPDLAEESEG</sequence>
<evidence type="ECO:0000313" key="3">
    <source>
        <dbReference type="EMBL" id="SFE90965.1"/>
    </source>
</evidence>
<keyword evidence="4" id="KW-1185">Reference proteome</keyword>
<dbReference type="Gene3D" id="3.60.10.10">
    <property type="entry name" value="Endonuclease/exonuclease/phosphatase"/>
    <property type="match status" value="1"/>
</dbReference>
<keyword evidence="3" id="KW-0540">Nuclease</keyword>
<reference evidence="4" key="1">
    <citation type="submission" date="2016-10" db="EMBL/GenBank/DDBJ databases">
        <authorList>
            <person name="Varghese N."/>
            <person name="Submissions S."/>
        </authorList>
    </citation>
    <scope>NUCLEOTIDE SEQUENCE [LARGE SCALE GENOMIC DNA]</scope>
    <source>
        <strain evidence="4">ATCC 25963</strain>
    </source>
</reference>
<protein>
    <submittedName>
        <fullName evidence="3">Endonuclease/Exonuclease/phosphatase family protein</fullName>
    </submittedName>
</protein>
<keyword evidence="3" id="KW-0378">Hydrolase</keyword>
<feature type="domain" description="Endonuclease/exonuclease/phosphatase" evidence="2">
    <location>
        <begin position="115"/>
        <end position="429"/>
    </location>
</feature>
<evidence type="ECO:0000259" key="2">
    <source>
        <dbReference type="Pfam" id="PF03372"/>
    </source>
</evidence>
<evidence type="ECO:0000256" key="1">
    <source>
        <dbReference type="SAM" id="MobiDB-lite"/>
    </source>
</evidence>
<dbReference type="GO" id="GO:0016020">
    <property type="term" value="C:membrane"/>
    <property type="evidence" value="ECO:0007669"/>
    <property type="project" value="GOC"/>
</dbReference>
<dbReference type="PANTHER" id="PTHR14859">
    <property type="entry name" value="CALCOFLUOR WHITE HYPERSENSITIVE PROTEIN PRECURSOR"/>
    <property type="match status" value="1"/>
</dbReference>
<dbReference type="InterPro" id="IPR051916">
    <property type="entry name" value="GPI-anchor_lipid_remodeler"/>
</dbReference>
<name>A0A1I2EDN3_9BACT</name>
<dbReference type="InterPro" id="IPR005135">
    <property type="entry name" value="Endo/exonuclease/phosphatase"/>
</dbReference>
<dbReference type="PANTHER" id="PTHR14859:SF15">
    <property type="entry name" value="ENDONUCLEASE_EXONUCLEASE_PHOSPHATASE DOMAIN-CONTAINING PROTEIN"/>
    <property type="match status" value="1"/>
</dbReference>
<dbReference type="GO" id="GO:0004527">
    <property type="term" value="F:exonuclease activity"/>
    <property type="evidence" value="ECO:0007669"/>
    <property type="project" value="UniProtKB-KW"/>
</dbReference>
<dbReference type="SUPFAM" id="SSF56219">
    <property type="entry name" value="DNase I-like"/>
    <property type="match status" value="1"/>
</dbReference>
<gene>
    <name evidence="3" type="ORF">SAMN02745121_06038</name>
</gene>
<feature type="region of interest" description="Disordered" evidence="1">
    <location>
        <begin position="1"/>
        <end position="21"/>
    </location>
</feature>
<dbReference type="GO" id="GO:0006506">
    <property type="term" value="P:GPI anchor biosynthetic process"/>
    <property type="evidence" value="ECO:0007669"/>
    <property type="project" value="TreeGrafter"/>
</dbReference>
<dbReference type="AlphaFoldDB" id="A0A1I2EDN3"/>
<dbReference type="EMBL" id="FOMX01000022">
    <property type="protein sequence ID" value="SFE90965.1"/>
    <property type="molecule type" value="Genomic_DNA"/>
</dbReference>
<evidence type="ECO:0000313" key="4">
    <source>
        <dbReference type="Proteomes" id="UP000199400"/>
    </source>
</evidence>
<keyword evidence="3" id="KW-0269">Exonuclease</keyword>
<dbReference type="Proteomes" id="UP000199400">
    <property type="component" value="Unassembled WGS sequence"/>
</dbReference>
<dbReference type="Pfam" id="PF03372">
    <property type="entry name" value="Exo_endo_phos"/>
    <property type="match status" value="1"/>
</dbReference>